<evidence type="ECO:0000313" key="2">
    <source>
        <dbReference type="Proteomes" id="UP000230729"/>
    </source>
</evidence>
<comment type="caution">
    <text evidence="1">The sequence shown here is derived from an EMBL/GenBank/DDBJ whole genome shotgun (WGS) entry which is preliminary data.</text>
</comment>
<evidence type="ECO:0000313" key="1">
    <source>
        <dbReference type="EMBL" id="PIP33854.1"/>
    </source>
</evidence>
<sequence>MDSKVIKFYWQFLPEFAPATAAQSAQIMMGITVPPSVYGIVENRPYQAWARIGRAIFEVAEQMALRADQQQQCPDSRQQRVFQLEQQQCQQWQQVPGGFSPLSNSHR</sequence>
<organism evidence="1 2">
    <name type="scientific">Candidatus Falkowbacteria bacterium CG23_combo_of_CG06-09_8_20_14_all_49_15</name>
    <dbReference type="NCBI Taxonomy" id="1974572"/>
    <lineage>
        <taxon>Bacteria</taxon>
        <taxon>Candidatus Falkowiibacteriota</taxon>
    </lineage>
</organism>
<proteinExistence type="predicted"/>
<accession>A0A2G9ZL29</accession>
<gene>
    <name evidence="1" type="ORF">COX22_02175</name>
</gene>
<dbReference type="AlphaFoldDB" id="A0A2G9ZL29"/>
<reference evidence="1 2" key="1">
    <citation type="submission" date="2017-09" db="EMBL/GenBank/DDBJ databases">
        <title>Depth-based differentiation of microbial function through sediment-hosted aquifers and enrichment of novel symbionts in the deep terrestrial subsurface.</title>
        <authorList>
            <person name="Probst A.J."/>
            <person name="Ladd B."/>
            <person name="Jarett J.K."/>
            <person name="Geller-Mcgrath D.E."/>
            <person name="Sieber C.M."/>
            <person name="Emerson J.B."/>
            <person name="Anantharaman K."/>
            <person name="Thomas B.C."/>
            <person name="Malmstrom R."/>
            <person name="Stieglmeier M."/>
            <person name="Klingl A."/>
            <person name="Woyke T."/>
            <person name="Ryan C.M."/>
            <person name="Banfield J.F."/>
        </authorList>
    </citation>
    <scope>NUCLEOTIDE SEQUENCE [LARGE SCALE GENOMIC DNA]</scope>
    <source>
        <strain evidence="1">CG23_combo_of_CG06-09_8_20_14_all_49_15</strain>
    </source>
</reference>
<protein>
    <submittedName>
        <fullName evidence="1">Uncharacterized protein</fullName>
    </submittedName>
</protein>
<dbReference type="EMBL" id="PCSD01000045">
    <property type="protein sequence ID" value="PIP33854.1"/>
    <property type="molecule type" value="Genomic_DNA"/>
</dbReference>
<name>A0A2G9ZL29_9BACT</name>
<dbReference type="Proteomes" id="UP000230729">
    <property type="component" value="Unassembled WGS sequence"/>
</dbReference>